<reference evidence="2 3" key="1">
    <citation type="journal article" date="2019" name="Int. J. Syst. Evol. Microbiol.">
        <title>The Global Catalogue of Microorganisms (GCM) 10K type strain sequencing project: providing services to taxonomists for standard genome sequencing and annotation.</title>
        <authorList>
            <consortium name="The Broad Institute Genomics Platform"/>
            <consortium name="The Broad Institute Genome Sequencing Center for Infectious Disease"/>
            <person name="Wu L."/>
            <person name="Ma J."/>
        </authorList>
    </citation>
    <scope>NUCLEOTIDE SEQUENCE [LARGE SCALE GENOMIC DNA]</scope>
    <source>
        <strain evidence="2 3">JCM 15591</strain>
    </source>
</reference>
<dbReference type="CDD" id="cd10447">
    <property type="entry name" value="GIY-YIG_unchar_2"/>
    <property type="match status" value="1"/>
</dbReference>
<dbReference type="Proteomes" id="UP001501475">
    <property type="component" value="Unassembled WGS sequence"/>
</dbReference>
<sequence length="349" mass="38010">MTGKHIELFLVDGEPGGITTAEIAGWTGHVLTGPRKDIGEILRRPEAGRNGAYLLLGDDDEAIGGVTCYIGRTENFIHRFRDHKANKDYWDRVVLITAKDDAFNEGHWGYLEARLVEKATQAQRVGLMNTQIPQGRRLSEAQVSDMEAFIDHLQIILPVLGVNAIRQVRSRATDRPEKPVEASPVFRLAVPRTGVDASAQVNGDEFTLLAGSTVVAAWTGSGTTESTRRAYAALKARYDKLVADGSIVIEGGKGRVTRDIPFSSPSAAGAVASGRSCNGRRQWTWDGGTYGQWEERGLTDVQPDAEAASNVALIPPRKSGGTNLSGRIRGRSYTREEIETILTEMKGDH</sequence>
<gene>
    <name evidence="2" type="ORF">GCM10009810_28760</name>
</gene>
<dbReference type="EMBL" id="BAAAPN010000057">
    <property type="protein sequence ID" value="GAA1768332.1"/>
    <property type="molecule type" value="Genomic_DNA"/>
</dbReference>
<accession>A0ABN2KZZ6</accession>
<name>A0ABN2KZZ6_9MICO</name>
<evidence type="ECO:0000313" key="3">
    <source>
        <dbReference type="Proteomes" id="UP001501475"/>
    </source>
</evidence>
<organism evidence="2 3">
    <name type="scientific">Nostocoides vanveenii</name>
    <dbReference type="NCBI Taxonomy" id="330835"/>
    <lineage>
        <taxon>Bacteria</taxon>
        <taxon>Bacillati</taxon>
        <taxon>Actinomycetota</taxon>
        <taxon>Actinomycetes</taxon>
        <taxon>Micrococcales</taxon>
        <taxon>Intrasporangiaceae</taxon>
        <taxon>Nostocoides</taxon>
    </lineage>
</organism>
<evidence type="ECO:0000313" key="2">
    <source>
        <dbReference type="EMBL" id="GAA1768332.1"/>
    </source>
</evidence>
<feature type="domain" description="DUF4357" evidence="1">
    <location>
        <begin position="240"/>
        <end position="286"/>
    </location>
</feature>
<proteinExistence type="predicted"/>
<dbReference type="Pfam" id="PF14267">
    <property type="entry name" value="DUF4357"/>
    <property type="match status" value="1"/>
</dbReference>
<dbReference type="RefSeq" id="WP_344067491.1">
    <property type="nucleotide sequence ID" value="NZ_BAAAPN010000057.1"/>
</dbReference>
<comment type="caution">
    <text evidence="2">The sequence shown here is derived from an EMBL/GenBank/DDBJ whole genome shotgun (WGS) entry which is preliminary data.</text>
</comment>
<protein>
    <submittedName>
        <fullName evidence="2">GIY-YIG nuclease family protein</fullName>
    </submittedName>
</protein>
<evidence type="ECO:0000259" key="1">
    <source>
        <dbReference type="Pfam" id="PF14267"/>
    </source>
</evidence>
<keyword evidence="3" id="KW-1185">Reference proteome</keyword>
<dbReference type="InterPro" id="IPR025579">
    <property type="entry name" value="DUF4357"/>
</dbReference>